<reference evidence="5 6" key="1">
    <citation type="submission" date="2021-03" db="EMBL/GenBank/DDBJ databases">
        <title>Sequencing the genomes of 1000 actinobacteria strains.</title>
        <authorList>
            <person name="Klenk H.-P."/>
        </authorList>
    </citation>
    <scope>NUCLEOTIDE SEQUENCE [LARGE SCALE GENOMIC DNA]</scope>
    <source>
        <strain evidence="5 6">DSM 14564</strain>
    </source>
</reference>
<dbReference type="InterPro" id="IPR003439">
    <property type="entry name" value="ABC_transporter-like_ATP-bd"/>
</dbReference>
<sequence length="349" mass="36931">MSLTVGATVPERGIDVELELVGGETLALVGPNGAGKSTILSLIAGTLRPATGTIALDGHVLTGPRTWVPPHHRAVTTLAQDPVLFPHLSVLGNIMFALRAQGMPRRRSRREAERWLQEIGGPELADRRPAQLSGGQAQRIAVARALAAQPDLLLLDEPLAALDVDVAPALRDLLRRVLAERSAIVVSHDVLDAVTLADRVAVIEAGRIVESGSAAEVLTRPQAAFTARLAGMNLLRGVWDGRAMRLGEEGGQAILRGEPVEPMAAGTPVRATVRPARVRLHDGTDAPPTATVLPMTLTGLEPFGDMVRARSAGIAADLTPQQLAGRDLRAGAEVRFRLEAEDVSIYPAL</sequence>
<evidence type="ECO:0000313" key="5">
    <source>
        <dbReference type="EMBL" id="MBP2407770.1"/>
    </source>
</evidence>
<dbReference type="InterPro" id="IPR050093">
    <property type="entry name" value="ABC_SmlMolc_Importer"/>
</dbReference>
<proteinExistence type="predicted"/>
<dbReference type="InterPro" id="IPR008995">
    <property type="entry name" value="Mo/tungstate-bd_C_term_dom"/>
</dbReference>
<dbReference type="Pfam" id="PF00005">
    <property type="entry name" value="ABC_tran"/>
    <property type="match status" value="1"/>
</dbReference>
<dbReference type="RefSeq" id="WP_209887425.1">
    <property type="nucleotide sequence ID" value="NZ_BAAAJV010000011.1"/>
</dbReference>
<keyword evidence="6" id="KW-1185">Reference proteome</keyword>
<dbReference type="InterPro" id="IPR027417">
    <property type="entry name" value="P-loop_NTPase"/>
</dbReference>
<evidence type="ECO:0000256" key="1">
    <source>
        <dbReference type="ARBA" id="ARBA00022448"/>
    </source>
</evidence>
<evidence type="ECO:0000259" key="4">
    <source>
        <dbReference type="PROSITE" id="PS50893"/>
    </source>
</evidence>
<gene>
    <name evidence="5" type="ORF">JOF44_000673</name>
</gene>
<evidence type="ECO:0000313" key="6">
    <source>
        <dbReference type="Proteomes" id="UP000698222"/>
    </source>
</evidence>
<evidence type="ECO:0000256" key="2">
    <source>
        <dbReference type="ARBA" id="ARBA00022741"/>
    </source>
</evidence>
<dbReference type="SUPFAM" id="SSF52540">
    <property type="entry name" value="P-loop containing nucleoside triphosphate hydrolases"/>
    <property type="match status" value="1"/>
</dbReference>
<dbReference type="SUPFAM" id="SSF50331">
    <property type="entry name" value="MOP-like"/>
    <property type="match status" value="1"/>
</dbReference>
<protein>
    <submittedName>
        <fullName evidence="5">Molybdate transport system ATP-binding protein</fullName>
    </submittedName>
</protein>
<dbReference type="Gene3D" id="3.40.50.300">
    <property type="entry name" value="P-loop containing nucleotide triphosphate hydrolases"/>
    <property type="match status" value="1"/>
</dbReference>
<accession>A0ABS4YG39</accession>
<feature type="domain" description="ABC transporter" evidence="4">
    <location>
        <begin position="3"/>
        <end position="230"/>
    </location>
</feature>
<evidence type="ECO:0000256" key="3">
    <source>
        <dbReference type="ARBA" id="ARBA00022840"/>
    </source>
</evidence>
<dbReference type="PROSITE" id="PS00211">
    <property type="entry name" value="ABC_TRANSPORTER_1"/>
    <property type="match status" value="1"/>
</dbReference>
<name>A0ABS4YG39_9MICO</name>
<dbReference type="EMBL" id="JAGIOC010000001">
    <property type="protein sequence ID" value="MBP2407770.1"/>
    <property type="molecule type" value="Genomic_DNA"/>
</dbReference>
<dbReference type="Proteomes" id="UP000698222">
    <property type="component" value="Unassembled WGS sequence"/>
</dbReference>
<keyword evidence="2" id="KW-0547">Nucleotide-binding</keyword>
<organism evidence="5 6">
    <name type="scientific">Brachybacterium fresconis</name>
    <dbReference type="NCBI Taxonomy" id="173363"/>
    <lineage>
        <taxon>Bacteria</taxon>
        <taxon>Bacillati</taxon>
        <taxon>Actinomycetota</taxon>
        <taxon>Actinomycetes</taxon>
        <taxon>Micrococcales</taxon>
        <taxon>Dermabacteraceae</taxon>
        <taxon>Brachybacterium</taxon>
    </lineage>
</organism>
<dbReference type="InterPro" id="IPR017871">
    <property type="entry name" value="ABC_transporter-like_CS"/>
</dbReference>
<keyword evidence="1" id="KW-0813">Transport</keyword>
<dbReference type="SMART" id="SM00382">
    <property type="entry name" value="AAA"/>
    <property type="match status" value="1"/>
</dbReference>
<dbReference type="PANTHER" id="PTHR42781">
    <property type="entry name" value="SPERMIDINE/PUTRESCINE IMPORT ATP-BINDING PROTEIN POTA"/>
    <property type="match status" value="1"/>
</dbReference>
<dbReference type="PANTHER" id="PTHR42781:SF4">
    <property type="entry name" value="SPERMIDINE_PUTRESCINE IMPORT ATP-BINDING PROTEIN POTA"/>
    <property type="match status" value="1"/>
</dbReference>
<dbReference type="PROSITE" id="PS50893">
    <property type="entry name" value="ABC_TRANSPORTER_2"/>
    <property type="match status" value="1"/>
</dbReference>
<comment type="caution">
    <text evidence="5">The sequence shown here is derived from an EMBL/GenBank/DDBJ whole genome shotgun (WGS) entry which is preliminary data.</text>
</comment>
<dbReference type="GO" id="GO:0005524">
    <property type="term" value="F:ATP binding"/>
    <property type="evidence" value="ECO:0007669"/>
    <property type="project" value="UniProtKB-KW"/>
</dbReference>
<keyword evidence="3 5" id="KW-0067">ATP-binding</keyword>
<dbReference type="InterPro" id="IPR003593">
    <property type="entry name" value="AAA+_ATPase"/>
</dbReference>